<accession>A0ACA9YG68</accession>
<name>A0ACA9YG68_9ASCO</name>
<proteinExistence type="predicted"/>
<evidence type="ECO:0000313" key="2">
    <source>
        <dbReference type="Proteomes" id="UP001152531"/>
    </source>
</evidence>
<gene>
    <name evidence="1" type="ORF">CLIB1444_16S00518</name>
</gene>
<dbReference type="EMBL" id="CALSDN010000016">
    <property type="protein sequence ID" value="CAH6723514.1"/>
    <property type="molecule type" value="Genomic_DNA"/>
</dbReference>
<reference evidence="1" key="1">
    <citation type="submission" date="2022-06" db="EMBL/GenBank/DDBJ databases">
        <authorList>
            <person name="Legras J.-L."/>
            <person name="Devillers H."/>
            <person name="Grondin C."/>
        </authorList>
    </citation>
    <scope>NUCLEOTIDE SEQUENCE</scope>
    <source>
        <strain evidence="1">CLIB 1444</strain>
    </source>
</reference>
<organism evidence="1 2">
    <name type="scientific">[Candida] jaroonii</name>
    <dbReference type="NCBI Taxonomy" id="467808"/>
    <lineage>
        <taxon>Eukaryota</taxon>
        <taxon>Fungi</taxon>
        <taxon>Dikarya</taxon>
        <taxon>Ascomycota</taxon>
        <taxon>Saccharomycotina</taxon>
        <taxon>Pichiomycetes</taxon>
        <taxon>Debaryomycetaceae</taxon>
        <taxon>Yamadazyma</taxon>
    </lineage>
</organism>
<keyword evidence="2" id="KW-1185">Reference proteome</keyword>
<protein>
    <submittedName>
        <fullName evidence="1">Ethionine resistance-conferring protein 1</fullName>
    </submittedName>
</protein>
<dbReference type="Proteomes" id="UP001152531">
    <property type="component" value="Unassembled WGS sequence"/>
</dbReference>
<sequence length="578" mass="63325">MSSSTNHQDEFTHQFTHSEFERRNSIVYGSVGKGGLYIPQDFIKKPSSAFESDDEIESTPLLASAAGRKKSTIDRDIINQEREFLKDNHIAISQNEDEEVVRETFENVVKSKALPKTKPMVELKHLVKSSIPLVLTFLLQNSLSTISVVSVGHLGATELAAVSMGAMTANITGYATIQGIATALDTLCPQAFGAQRYHLVGGYFQKCTALIFTVMLPILFLWSFFGYEVICLLVPDKETAKLSAEYLKYLVPGIPAYILFECGKRFLQAQGVYHISTYVLFIAAPSNVFMNFFFVSKIGYIGAPVAVAINYWIMAIGLLIGTLYFVKPEQTSSGLSPLVCWGGLDLKKAFSSWRKLLGLAIPGLVMIEAEFLAFEILTLMASYLGTVALAAQSVGSTMASLTYQVPFAIGIAASTRIANYLGAGLSGPAEVATKVALVFGLFISIFNFIVLFTFDRQIADIFTDDEEVIATIQEVMWLIALMQVSDAMNANSAGCLRGQGQTKIGGYVNLFSYYVVGIPLSIYISFYSPWKGSLHGLWIGSVTALTIIGVVQSYFALFADFDKLCEDARNRTNNEINV</sequence>
<comment type="caution">
    <text evidence="1">The sequence shown here is derived from an EMBL/GenBank/DDBJ whole genome shotgun (WGS) entry which is preliminary data.</text>
</comment>
<evidence type="ECO:0000313" key="1">
    <source>
        <dbReference type="EMBL" id="CAH6723514.1"/>
    </source>
</evidence>